<reference evidence="1 2" key="1">
    <citation type="submission" date="2019-08" db="EMBL/GenBank/DDBJ databases">
        <title>Whole genome of Aphis craccivora.</title>
        <authorList>
            <person name="Voronova N.V."/>
            <person name="Shulinski R.S."/>
            <person name="Bandarenka Y.V."/>
            <person name="Zhorov D.G."/>
            <person name="Warner D."/>
        </authorList>
    </citation>
    <scope>NUCLEOTIDE SEQUENCE [LARGE SCALE GENOMIC DNA]</scope>
    <source>
        <strain evidence="1">180601</strain>
        <tissue evidence="1">Whole Body</tissue>
    </source>
</reference>
<dbReference type="EMBL" id="VUJU01000332">
    <property type="protein sequence ID" value="KAF0771131.1"/>
    <property type="molecule type" value="Genomic_DNA"/>
</dbReference>
<dbReference type="Proteomes" id="UP000478052">
    <property type="component" value="Unassembled WGS sequence"/>
</dbReference>
<sequence>MSFYSQNTMKDFWKSIMCHKPKFHFERQYTIFQFGQATTHVRVYKNVRHESAGAKKWSDYTHQNSTEAYILGRVVCRVFYCVWGRKCPFCHIAVGKYETHKNKNTTSVLYLIIILEKHILLMISDKNILIILLIDNIYCKQLNKFTQRKVGKRIEKEEIKRTRKTFVIKLDLQKLIGQEPQNN</sequence>
<organism evidence="1 2">
    <name type="scientific">Aphis craccivora</name>
    <name type="common">Cowpea aphid</name>
    <dbReference type="NCBI Taxonomy" id="307492"/>
    <lineage>
        <taxon>Eukaryota</taxon>
        <taxon>Metazoa</taxon>
        <taxon>Ecdysozoa</taxon>
        <taxon>Arthropoda</taxon>
        <taxon>Hexapoda</taxon>
        <taxon>Insecta</taxon>
        <taxon>Pterygota</taxon>
        <taxon>Neoptera</taxon>
        <taxon>Paraneoptera</taxon>
        <taxon>Hemiptera</taxon>
        <taxon>Sternorrhyncha</taxon>
        <taxon>Aphidomorpha</taxon>
        <taxon>Aphidoidea</taxon>
        <taxon>Aphididae</taxon>
        <taxon>Aphidini</taxon>
        <taxon>Aphis</taxon>
        <taxon>Aphis</taxon>
    </lineage>
</organism>
<dbReference type="OrthoDB" id="10652853at2759"/>
<proteinExistence type="predicted"/>
<name>A0A6G0ZKD9_APHCR</name>
<accession>A0A6G0ZKD9</accession>
<gene>
    <name evidence="1" type="ORF">FWK35_00016002</name>
</gene>
<evidence type="ECO:0000313" key="1">
    <source>
        <dbReference type="EMBL" id="KAF0771131.1"/>
    </source>
</evidence>
<dbReference type="AlphaFoldDB" id="A0A6G0ZKD9"/>
<comment type="caution">
    <text evidence="1">The sequence shown here is derived from an EMBL/GenBank/DDBJ whole genome shotgun (WGS) entry which is preliminary data.</text>
</comment>
<evidence type="ECO:0000313" key="2">
    <source>
        <dbReference type="Proteomes" id="UP000478052"/>
    </source>
</evidence>
<protein>
    <submittedName>
        <fullName evidence="1">Uncharacterized protein</fullName>
    </submittedName>
</protein>
<keyword evidence="2" id="KW-1185">Reference proteome</keyword>